<dbReference type="EMBL" id="JBANBB010000003">
    <property type="protein sequence ID" value="MEK0307295.1"/>
    <property type="molecule type" value="Genomic_DNA"/>
</dbReference>
<evidence type="ECO:0000313" key="1">
    <source>
        <dbReference type="EMBL" id="MEK0307295.1"/>
    </source>
</evidence>
<sequence length="78" mass="8723">MAQKKNPWQVSAVIDKIKKSYTAGNITKEEYTTLMANAGKIAKDIADHDGFSCFNEEPPTTLSESAWDSWLVSHQGQY</sequence>
<evidence type="ECO:0000313" key="2">
    <source>
        <dbReference type="Proteomes" id="UP001373159"/>
    </source>
</evidence>
<reference evidence="1 2" key="1">
    <citation type="submission" date="2024-02" db="EMBL/GenBank/DDBJ databases">
        <title>Bifidobacterium honeyensis sp. nov., isolated from the comb honey.</title>
        <authorList>
            <person name="Liu W."/>
            <person name="Li Y."/>
        </authorList>
    </citation>
    <scope>NUCLEOTIDE SEQUENCE [LARGE SCALE GENOMIC DNA]</scope>
    <source>
        <strain evidence="1 2">IMAU50988</strain>
    </source>
</reference>
<protein>
    <submittedName>
        <fullName evidence="1">Uncharacterized protein</fullName>
    </submittedName>
</protein>
<keyword evidence="2" id="KW-1185">Reference proteome</keyword>
<dbReference type="RefSeq" id="WP_340470050.1">
    <property type="nucleotide sequence ID" value="NZ_JBANBB010000003.1"/>
</dbReference>
<name>A0ABU8ZQI7_9BIFI</name>
<dbReference type="Proteomes" id="UP001373159">
    <property type="component" value="Unassembled WGS sequence"/>
</dbReference>
<comment type="caution">
    <text evidence="1">The sequence shown here is derived from an EMBL/GenBank/DDBJ whole genome shotgun (WGS) entry which is preliminary data.</text>
</comment>
<organism evidence="1 2">
    <name type="scientific">Bifidobacterium favimelis</name>
    <dbReference type="NCBI Taxonomy" id="3122979"/>
    <lineage>
        <taxon>Bacteria</taxon>
        <taxon>Bacillati</taxon>
        <taxon>Actinomycetota</taxon>
        <taxon>Actinomycetes</taxon>
        <taxon>Bifidobacteriales</taxon>
        <taxon>Bifidobacteriaceae</taxon>
        <taxon>Bifidobacterium</taxon>
    </lineage>
</organism>
<accession>A0ABU8ZQI7</accession>
<gene>
    <name evidence="1" type="ORF">V8P97_07465</name>
</gene>
<proteinExistence type="predicted"/>